<proteinExistence type="predicted"/>
<protein>
    <submittedName>
        <fullName evidence="2">Uncharacterized protein</fullName>
    </submittedName>
</protein>
<keyword evidence="3" id="KW-1185">Reference proteome</keyword>
<accession>A0AAW2G8H7</accession>
<evidence type="ECO:0000313" key="3">
    <source>
        <dbReference type="Proteomes" id="UP001430953"/>
    </source>
</evidence>
<evidence type="ECO:0000256" key="1">
    <source>
        <dbReference type="SAM" id="MobiDB-lite"/>
    </source>
</evidence>
<sequence>MFLSPLRAWRLSSTQPGLRGSLPFDVQWRHRCVAGEGRARGRGRGRESCDVTSLRAWQLLPSAQPRSRASLPLDVRVTVAQQRASDEPEEEEEEDGPTKVPSYSAFYRTTASSLRSRRATEPKDKMESQRNNVIFSSPIFSERTIAISSGIFSRVFTK</sequence>
<gene>
    <name evidence="2" type="ORF">PUN28_005666</name>
</gene>
<dbReference type="Proteomes" id="UP001430953">
    <property type="component" value="Unassembled WGS sequence"/>
</dbReference>
<evidence type="ECO:0000313" key="2">
    <source>
        <dbReference type="EMBL" id="KAL0123284.1"/>
    </source>
</evidence>
<feature type="region of interest" description="Disordered" evidence="1">
    <location>
        <begin position="80"/>
        <end position="129"/>
    </location>
</feature>
<dbReference type="EMBL" id="JADYXP020000005">
    <property type="protein sequence ID" value="KAL0123284.1"/>
    <property type="molecule type" value="Genomic_DNA"/>
</dbReference>
<organism evidence="2 3">
    <name type="scientific">Cardiocondyla obscurior</name>
    <dbReference type="NCBI Taxonomy" id="286306"/>
    <lineage>
        <taxon>Eukaryota</taxon>
        <taxon>Metazoa</taxon>
        <taxon>Ecdysozoa</taxon>
        <taxon>Arthropoda</taxon>
        <taxon>Hexapoda</taxon>
        <taxon>Insecta</taxon>
        <taxon>Pterygota</taxon>
        <taxon>Neoptera</taxon>
        <taxon>Endopterygota</taxon>
        <taxon>Hymenoptera</taxon>
        <taxon>Apocrita</taxon>
        <taxon>Aculeata</taxon>
        <taxon>Formicoidea</taxon>
        <taxon>Formicidae</taxon>
        <taxon>Myrmicinae</taxon>
        <taxon>Cardiocondyla</taxon>
    </lineage>
</organism>
<reference evidence="2 3" key="1">
    <citation type="submission" date="2023-03" db="EMBL/GenBank/DDBJ databases">
        <title>High recombination rates correlate with genetic variation in Cardiocondyla obscurior ants.</title>
        <authorList>
            <person name="Errbii M."/>
        </authorList>
    </citation>
    <scope>NUCLEOTIDE SEQUENCE [LARGE SCALE GENOMIC DNA]</scope>
    <source>
        <strain evidence="2">Alpha-2009</strain>
        <tissue evidence="2">Whole body</tissue>
    </source>
</reference>
<name>A0AAW2G8H7_9HYME</name>
<feature type="compositionally biased region" description="Basic and acidic residues" evidence="1">
    <location>
        <begin position="118"/>
        <end position="128"/>
    </location>
</feature>
<comment type="caution">
    <text evidence="2">The sequence shown here is derived from an EMBL/GenBank/DDBJ whole genome shotgun (WGS) entry which is preliminary data.</text>
</comment>
<dbReference type="AlphaFoldDB" id="A0AAW2G8H7"/>